<evidence type="ECO:0008006" key="8">
    <source>
        <dbReference type="Google" id="ProtNLM"/>
    </source>
</evidence>
<keyword evidence="1" id="KW-1133">Transmembrane helix</keyword>
<feature type="domain" description="DUF4179" evidence="2">
    <location>
        <begin position="35"/>
        <end position="131"/>
    </location>
</feature>
<reference evidence="6" key="1">
    <citation type="submission" date="2015-07" db="EMBL/GenBank/DDBJ databases">
        <title>Genome sequencing project for genomic taxonomy and phylogenomics of Bacillus-like bacteria.</title>
        <authorList>
            <person name="Liu B."/>
            <person name="Wang J."/>
            <person name="Zhu Y."/>
            <person name="Liu G."/>
            <person name="Chen Q."/>
            <person name="Chen Z."/>
            <person name="Lan J."/>
            <person name="Che J."/>
            <person name="Ge C."/>
            <person name="Shi H."/>
            <person name="Pan Z."/>
            <person name="Liu X."/>
        </authorList>
    </citation>
    <scope>NUCLEOTIDE SEQUENCE [LARGE SCALE GENOMIC DNA]</scope>
    <source>
        <strain evidence="6">DSM 9887</strain>
    </source>
</reference>
<dbReference type="Proteomes" id="UP000036834">
    <property type="component" value="Unassembled WGS sequence"/>
</dbReference>
<dbReference type="OrthoDB" id="2725974at2"/>
<organism evidence="5 6">
    <name type="scientific">Brevibacillus reuszeri</name>
    <dbReference type="NCBI Taxonomy" id="54915"/>
    <lineage>
        <taxon>Bacteria</taxon>
        <taxon>Bacillati</taxon>
        <taxon>Bacillota</taxon>
        <taxon>Bacilli</taxon>
        <taxon>Bacillales</taxon>
        <taxon>Paenibacillaceae</taxon>
        <taxon>Brevibacillus</taxon>
    </lineage>
</organism>
<keyword evidence="7" id="KW-1185">Reference proteome</keyword>
<keyword evidence="1" id="KW-0812">Transmembrane</keyword>
<evidence type="ECO:0000313" key="7">
    <source>
        <dbReference type="Proteomes" id="UP000319578"/>
    </source>
</evidence>
<dbReference type="PATRIC" id="fig|54915.3.peg.3427"/>
<dbReference type="InterPro" id="IPR025436">
    <property type="entry name" value="DUF4179"/>
</dbReference>
<accession>A0A0K9YRW8</accession>
<dbReference type="Proteomes" id="UP000319578">
    <property type="component" value="Unassembled WGS sequence"/>
</dbReference>
<dbReference type="Pfam" id="PF13786">
    <property type="entry name" value="DUF4179"/>
    <property type="match status" value="1"/>
</dbReference>
<dbReference type="EMBL" id="BJON01000002">
    <property type="protein sequence ID" value="GED66345.1"/>
    <property type="molecule type" value="Genomic_DNA"/>
</dbReference>
<dbReference type="AlphaFoldDB" id="A0A0K9YRW8"/>
<dbReference type="Pfam" id="PF18705">
    <property type="entry name" value="DUF5643"/>
    <property type="match status" value="1"/>
</dbReference>
<name>A0A0K9YRW8_9BACL</name>
<evidence type="ECO:0000313" key="4">
    <source>
        <dbReference type="EMBL" id="GED66345.1"/>
    </source>
</evidence>
<reference evidence="5" key="2">
    <citation type="submission" date="2015-07" db="EMBL/GenBank/DDBJ databases">
        <title>MeaNS - Measles Nucleotide Surveillance Program.</title>
        <authorList>
            <person name="Tran T."/>
            <person name="Druce J."/>
        </authorList>
    </citation>
    <scope>NUCLEOTIDE SEQUENCE</scope>
    <source>
        <strain evidence="5">DSM 9887</strain>
    </source>
</reference>
<evidence type="ECO:0000256" key="1">
    <source>
        <dbReference type="SAM" id="Phobius"/>
    </source>
</evidence>
<dbReference type="Gene3D" id="2.60.40.1630">
    <property type="entry name" value="bacillus anthracis domain"/>
    <property type="match status" value="1"/>
</dbReference>
<dbReference type="RefSeq" id="WP_049740407.1">
    <property type="nucleotide sequence ID" value="NZ_BJON01000002.1"/>
</dbReference>
<keyword evidence="1" id="KW-0472">Membrane</keyword>
<dbReference type="EMBL" id="LGIQ01000009">
    <property type="protein sequence ID" value="KNB71372.1"/>
    <property type="molecule type" value="Genomic_DNA"/>
</dbReference>
<evidence type="ECO:0000259" key="2">
    <source>
        <dbReference type="Pfam" id="PF13786"/>
    </source>
</evidence>
<comment type="caution">
    <text evidence="5">The sequence shown here is derived from an EMBL/GenBank/DDBJ whole genome shotgun (WGS) entry which is preliminary data.</text>
</comment>
<dbReference type="InterPro" id="IPR040680">
    <property type="entry name" value="DUF5643"/>
</dbReference>
<dbReference type="STRING" id="54915.ADS79_21465"/>
<reference evidence="4 7" key="3">
    <citation type="submission" date="2019-06" db="EMBL/GenBank/DDBJ databases">
        <title>Whole genome shotgun sequence of Brevibacillus reuszeri NBRC 15719.</title>
        <authorList>
            <person name="Hosoyama A."/>
            <person name="Uohara A."/>
            <person name="Ohji S."/>
            <person name="Ichikawa N."/>
        </authorList>
    </citation>
    <scope>NUCLEOTIDE SEQUENCE [LARGE SCALE GENOMIC DNA]</scope>
    <source>
        <strain evidence="4 7">NBRC 15719</strain>
    </source>
</reference>
<evidence type="ECO:0000259" key="3">
    <source>
        <dbReference type="Pfam" id="PF18705"/>
    </source>
</evidence>
<evidence type="ECO:0000313" key="5">
    <source>
        <dbReference type="EMBL" id="KNB71372.1"/>
    </source>
</evidence>
<feature type="domain" description="DUF5643" evidence="3">
    <location>
        <begin position="222"/>
        <end position="331"/>
    </location>
</feature>
<feature type="transmembrane region" description="Helical" evidence="1">
    <location>
        <begin position="39"/>
        <end position="59"/>
    </location>
</feature>
<sequence length="442" mass="50059">MQEDTQRAQSHTMPPQIEQYIRNGIKQANLVKKKRRRRFIRLGSGAAACMLLLSFFFSIKLSPAVAAYVSHIPGMEKLVELISDDKGMRLAVEHNMVQSVGASTSLDGVSFTIDQVLMDQKRMLVFYTLQSEKLDQHVSLDKIELTNPNGKDWQYGISWSPGNHKEASVSRDRFDVYISEDSNIPETLTAKVTVAIDNAPQDTPLYVSFAIDKTKYVSLEKQVYPVMKEVTVDGLHFTIEQIAVFPTQTEVSILFDPANKKHVFDFDQLRLVDEKGQNYAFWGNGVPSRAYGENGMVYNLESTYFVQPAKLYLKANGIRAIDKDKLEVVIDAKAKTLVKAPDTQLQLDALRQTGDGLGMDFTLEVAQQDVNHFYGLVNELTDDLGNEYDYVQGTSSTRDKETTQSYGYWFKRLTNKGEPSFYTFTLNNYPIRLHGDFSVQVK</sequence>
<proteinExistence type="predicted"/>
<evidence type="ECO:0000313" key="6">
    <source>
        <dbReference type="Proteomes" id="UP000036834"/>
    </source>
</evidence>
<protein>
    <recommendedName>
        <fullName evidence="8">DUF4179 domain-containing protein</fullName>
    </recommendedName>
</protein>
<gene>
    <name evidence="5" type="ORF">ADS79_21465</name>
    <name evidence="4" type="ORF">BRE01_00470</name>
</gene>